<keyword evidence="1" id="KW-0472">Membrane</keyword>
<evidence type="ECO:0000313" key="3">
    <source>
        <dbReference type="Proteomes" id="UP000730618"/>
    </source>
</evidence>
<name>A0ABM8VP99_9BACL</name>
<sequence>MISLLTIKIFLTNIKKDITLIIVIYVLFYMNYYRFKSPRRKKLQIKFILSPSNRLALPGYVFLSLETIYIG</sequence>
<dbReference type="Proteomes" id="UP000730618">
    <property type="component" value="Unassembled WGS sequence"/>
</dbReference>
<accession>A0ABM8VP99</accession>
<feature type="transmembrane region" description="Helical" evidence="1">
    <location>
        <begin position="18"/>
        <end position="35"/>
    </location>
</feature>
<organism evidence="2 3">
    <name type="scientific">Paenibacillus allorhizosphaerae</name>
    <dbReference type="NCBI Taxonomy" id="2849866"/>
    <lineage>
        <taxon>Bacteria</taxon>
        <taxon>Bacillati</taxon>
        <taxon>Bacillota</taxon>
        <taxon>Bacilli</taxon>
        <taxon>Bacillales</taxon>
        <taxon>Paenibacillaceae</taxon>
        <taxon>Paenibacillus</taxon>
    </lineage>
</organism>
<dbReference type="EMBL" id="CAJVCE010000018">
    <property type="protein sequence ID" value="CAG7652619.1"/>
    <property type="molecule type" value="Genomic_DNA"/>
</dbReference>
<evidence type="ECO:0000313" key="2">
    <source>
        <dbReference type="EMBL" id="CAG7652619.1"/>
    </source>
</evidence>
<protein>
    <submittedName>
        <fullName evidence="2">Uncharacterized protein</fullName>
    </submittedName>
</protein>
<gene>
    <name evidence="2" type="ORF">PAECIP111802_05278</name>
</gene>
<comment type="caution">
    <text evidence="2">The sequence shown here is derived from an EMBL/GenBank/DDBJ whole genome shotgun (WGS) entry which is preliminary data.</text>
</comment>
<keyword evidence="1" id="KW-0812">Transmembrane</keyword>
<keyword evidence="3" id="KW-1185">Reference proteome</keyword>
<proteinExistence type="predicted"/>
<reference evidence="2 3" key="1">
    <citation type="submission" date="2021-06" db="EMBL/GenBank/DDBJ databases">
        <authorList>
            <person name="Criscuolo A."/>
        </authorList>
    </citation>
    <scope>NUCLEOTIDE SEQUENCE [LARGE SCALE GENOMIC DNA]</scope>
    <source>
        <strain evidence="3">CIP 111802</strain>
    </source>
</reference>
<evidence type="ECO:0000256" key="1">
    <source>
        <dbReference type="SAM" id="Phobius"/>
    </source>
</evidence>
<keyword evidence="1" id="KW-1133">Transmembrane helix</keyword>